<evidence type="ECO:0000313" key="6">
    <source>
        <dbReference type="Proteomes" id="UP000669133"/>
    </source>
</evidence>
<evidence type="ECO:0000256" key="2">
    <source>
        <dbReference type="ARBA" id="ARBA00018874"/>
    </source>
</evidence>
<sequence>MNTHSQGLHQAETLEDIKKYLQQSGVNLKDVSSTIEYEALRTLKAWVNQEGKELAIDWDQFQNCVTFMFEDYCNRTREISSKLEECEEHRRALVEHSLNSDVTRSEPKYSDATLMNIQGKTVAKYFQQFHKQSHLIIIHDDLERDLGKFQFRKPGTSSRGHNGLKSIDGVYKNKYSKIAIGIGRPTSKNVVNYVLSKFDDKEIEILDFEVIPAVVKELEGVIEADMRQLQKSKGKPGQLFGPVTPTTREFLDVTYPSVTNLPDLDSLIEEKVTTFIRTCIEGKPLPAKGTIIIQFWNKSNSKRKSSGWFGREYESDDLKAWETWRINIESLPIEEGPSIHRSKQTSMESSRTVALSMKSFEEAMSRIYDLVDSHKDHVPPITSLESSPFPYTIKIEQDRRSGPEKSSSDGEEGWGSYIKKILD</sequence>
<dbReference type="PROSITE" id="PS01196">
    <property type="entry name" value="PEPT_TRNA_HYDROL_2"/>
    <property type="match status" value="1"/>
</dbReference>
<dbReference type="PANTHER" id="PTHR13292">
    <property type="entry name" value="AUTOPHAGY-RELATED PROTEIN 101"/>
    <property type="match status" value="1"/>
</dbReference>
<evidence type="ECO:0000256" key="4">
    <source>
        <dbReference type="SAM" id="MobiDB-lite"/>
    </source>
</evidence>
<dbReference type="GO" id="GO:0000045">
    <property type="term" value="P:autophagosome assembly"/>
    <property type="evidence" value="ECO:0007669"/>
    <property type="project" value="TreeGrafter"/>
</dbReference>
<gene>
    <name evidence="5" type="ORF">I9W82_005193</name>
</gene>
<dbReference type="Pfam" id="PF01195">
    <property type="entry name" value="Pept_tRNA_hydro"/>
    <property type="match status" value="1"/>
</dbReference>
<keyword evidence="3" id="KW-0072">Autophagy</keyword>
<dbReference type="SUPFAM" id="SSF53178">
    <property type="entry name" value="Peptidyl-tRNA hydrolase-like"/>
    <property type="match status" value="1"/>
</dbReference>
<dbReference type="GO" id="GO:0019901">
    <property type="term" value="F:protein kinase binding"/>
    <property type="evidence" value="ECO:0007669"/>
    <property type="project" value="TreeGrafter"/>
</dbReference>
<feature type="region of interest" description="Disordered" evidence="4">
    <location>
        <begin position="394"/>
        <end position="423"/>
    </location>
</feature>
<comment type="similarity">
    <text evidence="1">Belongs to the ATG101 family.</text>
</comment>
<evidence type="ECO:0000256" key="1">
    <source>
        <dbReference type="ARBA" id="ARBA00007130"/>
    </source>
</evidence>
<dbReference type="EMBL" id="JAEOAQ010000007">
    <property type="protein sequence ID" value="KAG5417557.1"/>
    <property type="molecule type" value="Genomic_DNA"/>
</dbReference>
<dbReference type="PANTHER" id="PTHR13292:SF0">
    <property type="entry name" value="AUTOPHAGY-RELATED PROTEIN 101"/>
    <property type="match status" value="1"/>
</dbReference>
<dbReference type="RefSeq" id="XP_067546673.1">
    <property type="nucleotide sequence ID" value="XM_067694343.1"/>
</dbReference>
<dbReference type="GO" id="GO:1990316">
    <property type="term" value="C:Atg1/ULK1 kinase complex"/>
    <property type="evidence" value="ECO:0007669"/>
    <property type="project" value="TreeGrafter"/>
</dbReference>
<name>A0A8H7ZF56_9ASCO</name>
<dbReference type="GO" id="GO:0004045">
    <property type="term" value="F:peptidyl-tRNA hydrolase activity"/>
    <property type="evidence" value="ECO:0007669"/>
    <property type="project" value="InterPro"/>
</dbReference>
<accession>A0A8H7ZF56</accession>
<dbReference type="InterPro" id="IPR018171">
    <property type="entry name" value="Pept_tRNA_hydro_CS"/>
</dbReference>
<evidence type="ECO:0000313" key="5">
    <source>
        <dbReference type="EMBL" id="KAG5417557.1"/>
    </source>
</evidence>
<dbReference type="AlphaFoldDB" id="A0A8H7ZF56"/>
<keyword evidence="6" id="KW-1185">Reference proteome</keyword>
<dbReference type="Pfam" id="PF07855">
    <property type="entry name" value="ATG101"/>
    <property type="match status" value="1"/>
</dbReference>
<evidence type="ECO:0000256" key="3">
    <source>
        <dbReference type="ARBA" id="ARBA00023006"/>
    </source>
</evidence>
<reference evidence="5 6" key="1">
    <citation type="submission" date="2020-12" db="EMBL/GenBank/DDBJ databases">
        <title>Effect of drift, selection, and recombination on the evolution of hybrid genomes in Candida yeast pathogens.</title>
        <authorList>
            <person name="Mixao V."/>
            <person name="Ksiezopolska E."/>
            <person name="Saus E."/>
            <person name="Boekhout T."/>
            <person name="Gacser A."/>
            <person name="Gabaldon T."/>
        </authorList>
    </citation>
    <scope>NUCLEOTIDE SEQUENCE [LARGE SCALE GENOMIC DNA]</scope>
    <source>
        <strain evidence="5 6">BP57</strain>
    </source>
</reference>
<dbReference type="GeneID" id="93653822"/>
<dbReference type="Gene3D" id="3.40.50.1470">
    <property type="entry name" value="Peptidyl-tRNA hydrolase"/>
    <property type="match status" value="1"/>
</dbReference>
<feature type="compositionally biased region" description="Basic and acidic residues" evidence="4">
    <location>
        <begin position="395"/>
        <end position="408"/>
    </location>
</feature>
<proteinExistence type="inferred from homology"/>
<dbReference type="Proteomes" id="UP000669133">
    <property type="component" value="Unassembled WGS sequence"/>
</dbReference>
<comment type="caution">
    <text evidence="5">The sequence shown here is derived from an EMBL/GenBank/DDBJ whole genome shotgun (WGS) entry which is preliminary data.</text>
</comment>
<protein>
    <recommendedName>
        <fullName evidence="2">Autophagy-related protein 101</fullName>
    </recommendedName>
</protein>
<dbReference type="InterPro" id="IPR012445">
    <property type="entry name" value="ATG101"/>
</dbReference>
<dbReference type="GO" id="GO:0000407">
    <property type="term" value="C:phagophore assembly site"/>
    <property type="evidence" value="ECO:0007669"/>
    <property type="project" value="TreeGrafter"/>
</dbReference>
<organism evidence="5 6">
    <name type="scientific">Candida metapsilosis</name>
    <dbReference type="NCBI Taxonomy" id="273372"/>
    <lineage>
        <taxon>Eukaryota</taxon>
        <taxon>Fungi</taxon>
        <taxon>Dikarya</taxon>
        <taxon>Ascomycota</taxon>
        <taxon>Saccharomycotina</taxon>
        <taxon>Pichiomycetes</taxon>
        <taxon>Debaryomycetaceae</taxon>
        <taxon>Candida/Lodderomyces clade</taxon>
        <taxon>Candida</taxon>
    </lineage>
</organism>
<dbReference type="OrthoDB" id="10259639at2759"/>
<dbReference type="InterPro" id="IPR001328">
    <property type="entry name" value="Pept_tRNA_hydro"/>
</dbReference>
<dbReference type="InterPro" id="IPR036416">
    <property type="entry name" value="Pept_tRNA_hydro_sf"/>
</dbReference>